<dbReference type="NCBIfam" id="TIGR02591">
    <property type="entry name" value="cas_Csh1"/>
    <property type="match status" value="1"/>
</dbReference>
<dbReference type="NCBIfam" id="TIGR02556">
    <property type="entry name" value="cas_TM1802"/>
    <property type="match status" value="1"/>
</dbReference>
<name>A0A7K4DL35_9EURY</name>
<gene>
    <name evidence="1" type="ORF">HG719_01875</name>
</gene>
<comment type="caution">
    <text evidence="1">The sequence shown here is derived from an EMBL/GenBank/DDBJ whole genome shotgun (WGS) entry which is preliminary data.</text>
</comment>
<dbReference type="InterPro" id="IPR013389">
    <property type="entry name" value="CRISPR-assoc_prot_Cas8b"/>
</dbReference>
<protein>
    <submittedName>
        <fullName evidence="1">TIGR02556 family CRISPR-associated protein</fullName>
    </submittedName>
</protein>
<dbReference type="Proteomes" id="UP000591058">
    <property type="component" value="Unassembled WGS sequence"/>
</dbReference>
<evidence type="ECO:0000313" key="1">
    <source>
        <dbReference type="EMBL" id="NMO08584.1"/>
    </source>
</evidence>
<dbReference type="Pfam" id="PF09484">
    <property type="entry name" value="Cas_TM1802"/>
    <property type="match status" value="1"/>
</dbReference>
<dbReference type="EMBL" id="JABBYL010000007">
    <property type="protein sequence ID" value="NMO08584.1"/>
    <property type="molecule type" value="Genomic_DNA"/>
</dbReference>
<reference evidence="1 2" key="1">
    <citation type="submission" date="2020-04" db="EMBL/GenBank/DDBJ databases">
        <title>Draft genome of Methanobacterium subterraneum isolated from animal feces.</title>
        <authorList>
            <person name="Ouboter H.T."/>
            <person name="Berger S."/>
            <person name="Gungor E."/>
            <person name="Jetten M.S.M."/>
            <person name="Welte C.U."/>
        </authorList>
    </citation>
    <scope>NUCLEOTIDE SEQUENCE [LARGE SCALE GENOMIC DNA]</scope>
    <source>
        <strain evidence="1">HO_2020</strain>
    </source>
</reference>
<accession>A0A7K4DL35</accession>
<dbReference type="InterPro" id="IPR013420">
    <property type="entry name" value="CRISPR-assoc_prot_Cas8b/Csh1_C"/>
</dbReference>
<dbReference type="AlphaFoldDB" id="A0A7K4DL35"/>
<dbReference type="RefSeq" id="WP_169032606.1">
    <property type="nucleotide sequence ID" value="NZ_JABBYL010000007.1"/>
</dbReference>
<proteinExistence type="predicted"/>
<evidence type="ECO:0000313" key="2">
    <source>
        <dbReference type="Proteomes" id="UP000591058"/>
    </source>
</evidence>
<sequence>MIGSLYNLGKFIVEHKKLEEIDVFQDTAKLTSRTKRVLLINLEYVDTKFVYKGIIEEELNKRDSNKYLYKGGPPNGVDYTPASLITSKAESTFKNRVLKWFKTHKDPEFLDKIAEELTENKDQVTIDLEDKFQSIDKKNRDNVLLTISIQDGFEKKFCGNYLIFREILSEEAMHRYHNLKTIGESSGNGTCYLCDESKEVYGFVPNAFGFSFSTADKKGNVPNFIQADQWKQVPICGKCAVFLEAGKKFVQEYLSFNLFTLKFFVIPNFLFKGDNEEFEEFYERVVDLKGKKYEKGLIEEEDSEEEDSLYSIVKNTDDVLEFKFLFYDLKGGGKFIDILNYVESILPSWMKNIYKTQDIIKNDILFKEENLKLNFGKNIEGDFIKLRNSQSKGYINQYNWYAGFLREFFHSKYDKYFLDIIGFIVGGKSVNKDFLISKFMDRIKQAHRTDPENDYSMKLLTTQALMLYMFFNELNLLKGVDKMKIGSHNEEDNEKEFFEVYGEFIDTPEKKAAFLMGLITKKLTAIQYRSLGATPFMTKLWGLTLDQKKIQKLYPMIINKLREYKAAYPDLEELISVNLLKSNKNWKLSGDETSFYFVLGFTLNGLFKQNKEGVKNE</sequence>
<organism evidence="1 2">
    <name type="scientific">Methanobacterium subterraneum</name>
    <dbReference type="NCBI Taxonomy" id="59277"/>
    <lineage>
        <taxon>Archaea</taxon>
        <taxon>Methanobacteriati</taxon>
        <taxon>Methanobacteriota</taxon>
        <taxon>Methanomada group</taxon>
        <taxon>Methanobacteria</taxon>
        <taxon>Methanobacteriales</taxon>
        <taxon>Methanobacteriaceae</taxon>
        <taxon>Methanobacterium</taxon>
    </lineage>
</organism>